<dbReference type="EMBL" id="JAUSWA010000043">
    <property type="protein sequence ID" value="MDQ0496752.1"/>
    <property type="molecule type" value="Genomic_DNA"/>
</dbReference>
<keyword evidence="4 9" id="KW-0812">Transmembrane</keyword>
<evidence type="ECO:0000256" key="1">
    <source>
        <dbReference type="ARBA" id="ARBA00004651"/>
    </source>
</evidence>
<evidence type="ECO:0000256" key="6">
    <source>
        <dbReference type="ARBA" id="ARBA00023136"/>
    </source>
</evidence>
<organism evidence="10 11">
    <name type="scientific">Paenibacillus brasilensis</name>
    <dbReference type="NCBI Taxonomy" id="128574"/>
    <lineage>
        <taxon>Bacteria</taxon>
        <taxon>Bacillati</taxon>
        <taxon>Bacillota</taxon>
        <taxon>Bacilli</taxon>
        <taxon>Bacillales</taxon>
        <taxon>Paenibacillaceae</taxon>
        <taxon>Paenibacillus</taxon>
    </lineage>
</organism>
<proteinExistence type="inferred from homology"/>
<feature type="transmembrane region" description="Helical" evidence="9">
    <location>
        <begin position="500"/>
        <end position="517"/>
    </location>
</feature>
<comment type="subcellular location">
    <subcellularLocation>
        <location evidence="1">Cell membrane</location>
        <topology evidence="1">Multi-pass membrane protein</topology>
    </subcellularLocation>
</comment>
<dbReference type="RefSeq" id="WP_208811987.1">
    <property type="nucleotide sequence ID" value="NZ_CP045298.1"/>
</dbReference>
<feature type="compositionally biased region" description="Low complexity" evidence="8">
    <location>
        <begin position="85"/>
        <end position="99"/>
    </location>
</feature>
<keyword evidence="2" id="KW-1003">Cell membrane</keyword>
<keyword evidence="11" id="KW-1185">Reference proteome</keyword>
<keyword evidence="5 9" id="KW-1133">Transmembrane helix</keyword>
<dbReference type="Pfam" id="PF09594">
    <property type="entry name" value="GT87"/>
    <property type="match status" value="1"/>
</dbReference>
<feature type="region of interest" description="Disordered" evidence="8">
    <location>
        <begin position="38"/>
        <end position="172"/>
    </location>
</feature>
<evidence type="ECO:0000256" key="4">
    <source>
        <dbReference type="ARBA" id="ARBA00022692"/>
    </source>
</evidence>
<feature type="transmembrane region" description="Helical" evidence="9">
    <location>
        <begin position="272"/>
        <end position="299"/>
    </location>
</feature>
<feature type="compositionally biased region" description="Low complexity" evidence="8">
    <location>
        <begin position="112"/>
        <end position="123"/>
    </location>
</feature>
<evidence type="ECO:0000313" key="11">
    <source>
        <dbReference type="Proteomes" id="UP001242811"/>
    </source>
</evidence>
<feature type="transmembrane region" description="Helical" evidence="9">
    <location>
        <begin position="570"/>
        <end position="590"/>
    </location>
</feature>
<feature type="transmembrane region" description="Helical" evidence="9">
    <location>
        <begin position="320"/>
        <end position="339"/>
    </location>
</feature>
<accession>A0ABU0L635</accession>
<feature type="transmembrane region" description="Helical" evidence="9">
    <location>
        <begin position="218"/>
        <end position="238"/>
    </location>
</feature>
<keyword evidence="3" id="KW-0808">Transferase</keyword>
<sequence>MNVWKANGLKYILLCSLLLCAVLSVVSLWSYSGSSASQSAAFRHGPSSGFGGGGRFGGGRGRLGQRPANGQTAGNREAGSVGQGTSSNSTSTDTTNSSDGKSQGTTGQSADSTTPSSQNTSTSGDKGTAAGNDNSTSGGRSVARDGQHRGPGGMSRNGYGMGMGGPGGGMGGGRNGNSSSAYATPLAIFAALFFGAFVFIVYRFRARAWKLGERNRGLMLWTVLGVGFFLRMAIAPWISGHMDLMLFRNWATTAADSLSGFYTNGSSDYPPFYIYILYVIGKIGSTAAFSPYMSVLLRLPNILADIVTAYMLYRLASKRVGYAISLGLAIFYVFNPAVFINSTFWGQVDSFFTMLIVGMIVLLVENRIGWSAVLFAIAVLMKPQGIIYGPVLFFELLRQRKIQPWLLAIGGAVVTTILVILPFSWGQEPLWLLDLYKGTVGEYPYASVNAYNFFALIGGNYTQDTTTLFLFSYHTWGMIGIVLVTLFTWWMYIRSRKPQFAAAAALVQIAGVFTFASSMHERYLFPAAALAVLAYLFLRDRRFLSLAGGFSLTIFLNTFDIFYSSNSRDHYGVILCVTSLLNVLLFGYLVKVVWDCSKSTTIETARSTDRVSPELPSAQPSWGASSQGVNTTINR</sequence>
<evidence type="ECO:0000256" key="2">
    <source>
        <dbReference type="ARBA" id="ARBA00022475"/>
    </source>
</evidence>
<comment type="caution">
    <text evidence="10">The sequence shown here is derived from an EMBL/GenBank/DDBJ whole genome shotgun (WGS) entry which is preliminary data.</text>
</comment>
<evidence type="ECO:0000313" key="10">
    <source>
        <dbReference type="EMBL" id="MDQ0496752.1"/>
    </source>
</evidence>
<comment type="similarity">
    <text evidence="7">Belongs to the glycosyltransferase 87 family.</text>
</comment>
<evidence type="ECO:0000256" key="9">
    <source>
        <dbReference type="SAM" id="Phobius"/>
    </source>
</evidence>
<dbReference type="InterPro" id="IPR018584">
    <property type="entry name" value="GT87"/>
</dbReference>
<feature type="transmembrane region" description="Helical" evidence="9">
    <location>
        <begin position="473"/>
        <end position="493"/>
    </location>
</feature>
<evidence type="ECO:0000256" key="7">
    <source>
        <dbReference type="ARBA" id="ARBA00024033"/>
    </source>
</evidence>
<name>A0ABU0L635_9BACL</name>
<gene>
    <name evidence="10" type="ORF">QOZ95_004952</name>
</gene>
<evidence type="ECO:0000256" key="8">
    <source>
        <dbReference type="SAM" id="MobiDB-lite"/>
    </source>
</evidence>
<feature type="compositionally biased region" description="Gly residues" evidence="8">
    <location>
        <begin position="149"/>
        <end position="172"/>
    </location>
</feature>
<feature type="transmembrane region" description="Helical" evidence="9">
    <location>
        <begin position="402"/>
        <end position="425"/>
    </location>
</feature>
<keyword evidence="6 9" id="KW-0472">Membrane</keyword>
<feature type="region of interest" description="Disordered" evidence="8">
    <location>
        <begin position="607"/>
        <end position="635"/>
    </location>
</feature>
<feature type="compositionally biased region" description="Gly residues" evidence="8">
    <location>
        <begin position="48"/>
        <end position="62"/>
    </location>
</feature>
<feature type="compositionally biased region" description="Polar residues" evidence="8">
    <location>
        <begin position="100"/>
        <end position="111"/>
    </location>
</feature>
<feature type="transmembrane region" description="Helical" evidence="9">
    <location>
        <begin position="523"/>
        <end position="538"/>
    </location>
</feature>
<feature type="transmembrane region" description="Helical" evidence="9">
    <location>
        <begin position="186"/>
        <end position="206"/>
    </location>
</feature>
<reference evidence="10 11" key="1">
    <citation type="submission" date="2023-07" db="EMBL/GenBank/DDBJ databases">
        <title>Genomic Encyclopedia of Type Strains, Phase IV (KMG-IV): sequencing the most valuable type-strain genomes for metagenomic binning, comparative biology and taxonomic classification.</title>
        <authorList>
            <person name="Goeker M."/>
        </authorList>
    </citation>
    <scope>NUCLEOTIDE SEQUENCE [LARGE SCALE GENOMIC DNA]</scope>
    <source>
        <strain evidence="10 11">DSM 14914</strain>
    </source>
</reference>
<evidence type="ECO:0000256" key="5">
    <source>
        <dbReference type="ARBA" id="ARBA00022989"/>
    </source>
</evidence>
<feature type="compositionally biased region" description="Polar residues" evidence="8">
    <location>
        <begin position="618"/>
        <end position="635"/>
    </location>
</feature>
<evidence type="ECO:0000256" key="3">
    <source>
        <dbReference type="ARBA" id="ARBA00022679"/>
    </source>
</evidence>
<protein>
    <submittedName>
        <fullName evidence="10">Gpi18-like mannosyltransferase</fullName>
    </submittedName>
</protein>
<dbReference type="Proteomes" id="UP001242811">
    <property type="component" value="Unassembled WGS sequence"/>
</dbReference>
<feature type="transmembrane region" description="Helical" evidence="9">
    <location>
        <begin position="543"/>
        <end position="564"/>
    </location>
</feature>
<feature type="transmembrane region" description="Helical" evidence="9">
    <location>
        <begin position="351"/>
        <end position="381"/>
    </location>
</feature>